<dbReference type="PANTHER" id="PTHR10815:SF5">
    <property type="entry name" value="METHYLATED-DNA--PROTEIN-CYSTEINE METHYLTRANSFERASE"/>
    <property type="match status" value="1"/>
</dbReference>
<evidence type="ECO:0000256" key="2">
    <source>
        <dbReference type="ARBA" id="ARBA00008711"/>
    </source>
</evidence>
<dbReference type="PANTHER" id="PTHR10815">
    <property type="entry name" value="METHYLATED-DNA--PROTEIN-CYSTEINE METHYLTRANSFERASE"/>
    <property type="match status" value="1"/>
</dbReference>
<comment type="function">
    <text evidence="9">Involved in the cellular defense against the biological effects of O6-methylguanine (O6-MeG) and O4-methylthymine (O4-MeT) in DNA. Repairs the methylated nucleobase in DNA by stoichiometrically transferring the methyl group to a cysteine residue in the enzyme. This is a suicide reaction: the enzyme is irreversibly inactivated.</text>
</comment>
<dbReference type="NCBIfam" id="TIGR00589">
    <property type="entry name" value="ogt"/>
    <property type="match status" value="1"/>
</dbReference>
<evidence type="ECO:0000256" key="8">
    <source>
        <dbReference type="ARBA" id="ARBA00049348"/>
    </source>
</evidence>
<dbReference type="InterPro" id="IPR036217">
    <property type="entry name" value="MethylDNA_cys_MeTrfase_DNAb"/>
</dbReference>
<dbReference type="Gene3D" id="3.30.160.70">
    <property type="entry name" value="Methylated DNA-protein cysteine methyltransferase domain"/>
    <property type="match status" value="1"/>
</dbReference>
<dbReference type="Proteomes" id="UP000280696">
    <property type="component" value="Unassembled WGS sequence"/>
</dbReference>
<keyword evidence="3 9" id="KW-0963">Cytoplasm</keyword>
<feature type="domain" description="Methylated-DNA-[protein]-cysteine S-methyltransferase DNA binding" evidence="10">
    <location>
        <begin position="98"/>
        <end position="176"/>
    </location>
</feature>
<dbReference type="AlphaFoldDB" id="A0A3A9AKS5"/>
<dbReference type="InterPro" id="IPR036631">
    <property type="entry name" value="MGMT_N_sf"/>
</dbReference>
<evidence type="ECO:0000256" key="9">
    <source>
        <dbReference type="HAMAP-Rule" id="MF_00772"/>
    </source>
</evidence>
<keyword evidence="6 9" id="KW-0227">DNA damage</keyword>
<dbReference type="InterPro" id="IPR001497">
    <property type="entry name" value="MethylDNA_cys_MeTrfase_AS"/>
</dbReference>
<reference evidence="12 13" key="1">
    <citation type="submission" date="2018-09" db="EMBL/GenBank/DDBJ databases">
        <title>Murine metabolic-syndrome-specific gut microbial biobank.</title>
        <authorList>
            <person name="Liu C."/>
        </authorList>
    </citation>
    <scope>NUCLEOTIDE SEQUENCE [LARGE SCALE GENOMIC DNA]</scope>
    <source>
        <strain evidence="12 13">0.1xD8-82</strain>
    </source>
</reference>
<dbReference type="FunFam" id="1.10.10.10:FF:000214">
    <property type="entry name" value="Methylated-DNA--protein-cysteine methyltransferase"/>
    <property type="match status" value="1"/>
</dbReference>
<keyword evidence="5 9" id="KW-0808">Transferase</keyword>
<dbReference type="CDD" id="cd06445">
    <property type="entry name" value="ATase"/>
    <property type="match status" value="1"/>
</dbReference>
<evidence type="ECO:0000259" key="11">
    <source>
        <dbReference type="Pfam" id="PF02870"/>
    </source>
</evidence>
<organism evidence="12 13">
    <name type="scientific">Parablautia intestinalis</name>
    <dbReference type="NCBI Taxonomy" id="2320100"/>
    <lineage>
        <taxon>Bacteria</taxon>
        <taxon>Bacillati</taxon>
        <taxon>Bacillota</taxon>
        <taxon>Clostridia</taxon>
        <taxon>Lachnospirales</taxon>
        <taxon>Lachnospiraceae</taxon>
        <taxon>Parablautia</taxon>
    </lineage>
</organism>
<dbReference type="InterPro" id="IPR008332">
    <property type="entry name" value="MethylG_MeTrfase_N"/>
</dbReference>
<evidence type="ECO:0000313" key="12">
    <source>
        <dbReference type="EMBL" id="RKI91574.1"/>
    </source>
</evidence>
<dbReference type="GO" id="GO:0032259">
    <property type="term" value="P:methylation"/>
    <property type="evidence" value="ECO:0007669"/>
    <property type="project" value="UniProtKB-KW"/>
</dbReference>
<evidence type="ECO:0000256" key="7">
    <source>
        <dbReference type="ARBA" id="ARBA00023204"/>
    </source>
</evidence>
<comment type="caution">
    <text evidence="12">The sequence shown here is derived from an EMBL/GenBank/DDBJ whole genome shotgun (WGS) entry which is preliminary data.</text>
</comment>
<dbReference type="InterPro" id="IPR014048">
    <property type="entry name" value="MethylDNA_cys_MeTrfase_DNA-bd"/>
</dbReference>
<evidence type="ECO:0000256" key="5">
    <source>
        <dbReference type="ARBA" id="ARBA00022679"/>
    </source>
</evidence>
<dbReference type="EMBL" id="RAYQ01000009">
    <property type="protein sequence ID" value="RKI91574.1"/>
    <property type="molecule type" value="Genomic_DNA"/>
</dbReference>
<dbReference type="Pfam" id="PF02870">
    <property type="entry name" value="Methyltransf_1N"/>
    <property type="match status" value="1"/>
</dbReference>
<evidence type="ECO:0000256" key="1">
    <source>
        <dbReference type="ARBA" id="ARBA00001286"/>
    </source>
</evidence>
<comment type="miscellaneous">
    <text evidence="9">This enzyme catalyzes only one turnover and therefore is not strictly catalytic. According to one definition, an enzyme is a biocatalyst that acts repeatedly and over many reaction cycles.</text>
</comment>
<proteinExistence type="inferred from homology"/>
<comment type="catalytic activity">
    <reaction evidence="8 9">
        <text>a 6-O-methyl-2'-deoxyguanosine in DNA + L-cysteinyl-[protein] = S-methyl-L-cysteinyl-[protein] + a 2'-deoxyguanosine in DNA</text>
        <dbReference type="Rhea" id="RHEA:24000"/>
        <dbReference type="Rhea" id="RHEA-COMP:10131"/>
        <dbReference type="Rhea" id="RHEA-COMP:10132"/>
        <dbReference type="Rhea" id="RHEA-COMP:11367"/>
        <dbReference type="Rhea" id="RHEA-COMP:11368"/>
        <dbReference type="ChEBI" id="CHEBI:29950"/>
        <dbReference type="ChEBI" id="CHEBI:82612"/>
        <dbReference type="ChEBI" id="CHEBI:85445"/>
        <dbReference type="ChEBI" id="CHEBI:85448"/>
        <dbReference type="EC" id="2.1.1.63"/>
    </reaction>
</comment>
<dbReference type="InterPro" id="IPR036388">
    <property type="entry name" value="WH-like_DNA-bd_sf"/>
</dbReference>
<comment type="catalytic activity">
    <reaction evidence="1 9">
        <text>a 4-O-methyl-thymidine in DNA + L-cysteinyl-[protein] = a thymidine in DNA + S-methyl-L-cysteinyl-[protein]</text>
        <dbReference type="Rhea" id="RHEA:53428"/>
        <dbReference type="Rhea" id="RHEA-COMP:10131"/>
        <dbReference type="Rhea" id="RHEA-COMP:10132"/>
        <dbReference type="Rhea" id="RHEA-COMP:13555"/>
        <dbReference type="Rhea" id="RHEA-COMP:13556"/>
        <dbReference type="ChEBI" id="CHEBI:29950"/>
        <dbReference type="ChEBI" id="CHEBI:82612"/>
        <dbReference type="ChEBI" id="CHEBI:137386"/>
        <dbReference type="ChEBI" id="CHEBI:137387"/>
        <dbReference type="EC" id="2.1.1.63"/>
    </reaction>
</comment>
<dbReference type="SUPFAM" id="SSF46767">
    <property type="entry name" value="Methylated DNA-protein cysteine methyltransferase, C-terminal domain"/>
    <property type="match status" value="1"/>
</dbReference>
<evidence type="ECO:0000256" key="3">
    <source>
        <dbReference type="ARBA" id="ARBA00022490"/>
    </source>
</evidence>
<keyword evidence="4 9" id="KW-0489">Methyltransferase</keyword>
<dbReference type="SUPFAM" id="SSF53155">
    <property type="entry name" value="Methylated DNA-protein cysteine methyltransferase domain"/>
    <property type="match status" value="1"/>
</dbReference>
<accession>A0A3A9AKS5</accession>
<dbReference type="HAMAP" id="MF_00772">
    <property type="entry name" value="OGT"/>
    <property type="match status" value="1"/>
</dbReference>
<dbReference type="GO" id="GO:0006307">
    <property type="term" value="P:DNA alkylation repair"/>
    <property type="evidence" value="ECO:0007669"/>
    <property type="project" value="UniProtKB-UniRule"/>
</dbReference>
<dbReference type="InterPro" id="IPR023546">
    <property type="entry name" value="MGMT"/>
</dbReference>
<sequence>MKHSCYLQTPIGVIYIEENGEAVTALHVVPKCGEKSRPDKNRREILAEGPDEHRRLSEMKFLTEPETDLLKRAGLQLMEYFQGIRTEFTLPLAPKGTEFQKKVWKALCTIPYGQTRSYGQIAAQIGNPKACRAVGGANNKNPVWIFIPCHRVIGANGSLVGFGGGLYAKEYMLKLEMR</sequence>
<dbReference type="GO" id="GO:0005737">
    <property type="term" value="C:cytoplasm"/>
    <property type="evidence" value="ECO:0007669"/>
    <property type="project" value="UniProtKB-SubCell"/>
</dbReference>
<evidence type="ECO:0000313" key="13">
    <source>
        <dbReference type="Proteomes" id="UP000280696"/>
    </source>
</evidence>
<evidence type="ECO:0000256" key="4">
    <source>
        <dbReference type="ARBA" id="ARBA00022603"/>
    </source>
</evidence>
<comment type="subcellular location">
    <subcellularLocation>
        <location evidence="9">Cytoplasm</location>
    </subcellularLocation>
</comment>
<protein>
    <recommendedName>
        <fullName evidence="9">Methylated-DNA--protein-cysteine methyltransferase</fullName>
        <ecNumber evidence="9">2.1.1.63</ecNumber>
    </recommendedName>
    <alternativeName>
        <fullName evidence="9">6-O-methylguanine-DNA methyltransferase</fullName>
        <shortName evidence="9">MGMT</shortName>
    </alternativeName>
    <alternativeName>
        <fullName evidence="9">O-6-methylguanine-DNA-alkyltransferase</fullName>
    </alternativeName>
</protein>
<dbReference type="PROSITE" id="PS00374">
    <property type="entry name" value="MGMT"/>
    <property type="match status" value="1"/>
</dbReference>
<name>A0A3A9AKS5_9FIRM</name>
<dbReference type="Pfam" id="PF01035">
    <property type="entry name" value="DNA_binding_1"/>
    <property type="match status" value="1"/>
</dbReference>
<feature type="active site" description="Nucleophile; methyl group acceptor" evidence="9">
    <location>
        <position position="149"/>
    </location>
</feature>
<keyword evidence="7 9" id="KW-0234">DNA repair</keyword>
<keyword evidence="13" id="KW-1185">Reference proteome</keyword>
<gene>
    <name evidence="12" type="ORF">D7V94_09925</name>
</gene>
<dbReference type="Gene3D" id="1.10.10.10">
    <property type="entry name" value="Winged helix-like DNA-binding domain superfamily/Winged helix DNA-binding domain"/>
    <property type="match status" value="1"/>
</dbReference>
<dbReference type="GO" id="GO:0003908">
    <property type="term" value="F:methylated-DNA-[protein]-cysteine S-methyltransferase activity"/>
    <property type="evidence" value="ECO:0007669"/>
    <property type="project" value="UniProtKB-UniRule"/>
</dbReference>
<dbReference type="RefSeq" id="WP_120469280.1">
    <property type="nucleotide sequence ID" value="NZ_RAYQ01000009.1"/>
</dbReference>
<dbReference type="OrthoDB" id="9802228at2"/>
<evidence type="ECO:0000259" key="10">
    <source>
        <dbReference type="Pfam" id="PF01035"/>
    </source>
</evidence>
<dbReference type="EC" id="2.1.1.63" evidence="9"/>
<comment type="similarity">
    <text evidence="2 9">Belongs to the MGMT family.</text>
</comment>
<feature type="domain" description="Methylguanine DNA methyltransferase ribonuclease-like" evidence="11">
    <location>
        <begin position="6"/>
        <end position="94"/>
    </location>
</feature>
<evidence type="ECO:0000256" key="6">
    <source>
        <dbReference type="ARBA" id="ARBA00022763"/>
    </source>
</evidence>